<keyword evidence="2 4" id="KW-0560">Oxidoreductase</keyword>
<dbReference type="InterPro" id="IPR036188">
    <property type="entry name" value="FAD/NAD-bd_sf"/>
</dbReference>
<keyword evidence="10" id="KW-1185">Reference proteome</keyword>
<dbReference type="Gene3D" id="3.90.660.10">
    <property type="match status" value="1"/>
</dbReference>
<feature type="domain" description="Amine oxidase" evidence="7">
    <location>
        <begin position="46"/>
        <end position="488"/>
    </location>
</feature>
<evidence type="ECO:0000256" key="2">
    <source>
        <dbReference type="ARBA" id="ARBA00023002"/>
    </source>
</evidence>
<dbReference type="SUPFAM" id="SSF51905">
    <property type="entry name" value="FAD/NAD(P)-binding domain"/>
    <property type="match status" value="1"/>
</dbReference>
<dbReference type="Gene3D" id="3.50.50.60">
    <property type="entry name" value="FAD/NAD(P)-binding domain"/>
    <property type="match status" value="1"/>
</dbReference>
<dbReference type="PANTHER" id="PTHR10742:SF313">
    <property type="entry name" value="AMINE OXIDASE"/>
    <property type="match status" value="1"/>
</dbReference>
<dbReference type="Pfam" id="PF14420">
    <property type="entry name" value="Clr5"/>
    <property type="match status" value="1"/>
</dbReference>
<dbReference type="HOGENOM" id="CLU_285293_0_0_1"/>
<dbReference type="Pfam" id="PF01593">
    <property type="entry name" value="Amino_oxidase"/>
    <property type="match status" value="1"/>
</dbReference>
<dbReference type="InterPro" id="IPR001613">
    <property type="entry name" value="Flavin_amine_oxidase"/>
</dbReference>
<dbReference type="Proteomes" id="UP000020467">
    <property type="component" value="Unassembled WGS sequence"/>
</dbReference>
<feature type="signal peptide" evidence="6">
    <location>
        <begin position="1"/>
        <end position="20"/>
    </location>
</feature>
<dbReference type="EC" id="1.4.3.-" evidence="4"/>
<feature type="domain" description="Clr5" evidence="8">
    <location>
        <begin position="596"/>
        <end position="646"/>
    </location>
</feature>
<feature type="region of interest" description="Disordered" evidence="5">
    <location>
        <begin position="651"/>
        <end position="693"/>
    </location>
</feature>
<evidence type="ECO:0000256" key="5">
    <source>
        <dbReference type="SAM" id="MobiDB-lite"/>
    </source>
</evidence>
<evidence type="ECO:0000313" key="10">
    <source>
        <dbReference type="Proteomes" id="UP000020467"/>
    </source>
</evidence>
<dbReference type="PRINTS" id="PR00757">
    <property type="entry name" value="AMINEOXDASEF"/>
</dbReference>
<evidence type="ECO:0000256" key="3">
    <source>
        <dbReference type="PIRSR" id="PIRSR601613-1"/>
    </source>
</evidence>
<dbReference type="AlphaFoldDB" id="A0A010QE46"/>
<feature type="chain" id="PRO_5001455789" description="Amine oxidase" evidence="6">
    <location>
        <begin position="21"/>
        <end position="1086"/>
    </location>
</feature>
<evidence type="ECO:0000259" key="7">
    <source>
        <dbReference type="Pfam" id="PF01593"/>
    </source>
</evidence>
<dbReference type="GO" id="GO:0016491">
    <property type="term" value="F:oxidoreductase activity"/>
    <property type="evidence" value="ECO:0007669"/>
    <property type="project" value="UniProtKB-KW"/>
</dbReference>
<dbReference type="OrthoDB" id="7777654at2759"/>
<evidence type="ECO:0000313" key="9">
    <source>
        <dbReference type="EMBL" id="EXF75045.1"/>
    </source>
</evidence>
<evidence type="ECO:0000256" key="6">
    <source>
        <dbReference type="SAM" id="SignalP"/>
    </source>
</evidence>
<proteinExistence type="inferred from homology"/>
<comment type="similarity">
    <text evidence="4">Belongs to the flavin monoamine oxidase family.</text>
</comment>
<dbReference type="PANTHER" id="PTHR10742">
    <property type="entry name" value="FLAVIN MONOAMINE OXIDASE"/>
    <property type="match status" value="1"/>
</dbReference>
<sequence>MLSLARSFRLLALLASFTQAAPTKEVRTEDNGSCSRAQVAILGAGLAGITAAQALANASITDFVIVEYNNRIGGRVYNRAFGKQPGTDEPYYVELGANWVQGTESESEENPILTMVKKYNLTNTLSDFGNLTVFNESGQLPPGVMTEKSEELSKLFEKATEKYQYDAGQIILQNQQDRSARSGLAIAGWKPGSDPLAQAIEWSSMDFEYANPPEKTSQQYSAVNTNTSFQRWANVNNLVHDARGFATFFREEADLFLNKKTQLRLGTVVQNITYSVDNVTVHNEDGSCIIADYAICTFSLGVLQKEVVNFSPELPLWKRTAIQSMTMGTYTKIFMQFKPEDVFWDKSTQFFLYADPVQRGYYPYFQSLDHKDFVDGSGIIFVTVVDQQSYAVEAQDFNTTKSQIMEVLKDMFQREIPDPIDFYHHNWTREPWAYGSYSNWPPALTLEMHQNIRANLGNLWFAGEATHPQYFGFLQGAYYEGKNAGEAVAGCIKNKDDCANLRSVAYDVLNGTTSTDKYTKPTETIMRSSANGELNLLLIGDTMKDCTEKLTSPGATWLLNRHLPIRHSLAQPQVTSFSTPFSTYIERPYKIRPENVKDWEAQKVTLHRLYMEDNLPLKDTMEIMLKNYLFSATMYMRQFMKWGWRKYNTKGGQQRDLNGKTDQNRGENRSCRRPRRQQPGDWQTDGSTAAAATSNSTFSQFRGSVTRRAMPRLMLHGSETDRWTEGLFVSLYDLMCGSARQSPAWRDTSNLSPICTGGSRNAFLLFRSAMDLFREGHMRRAGVVLRRAFRDLDALAEEDSCTVFQILILEIPILCNDYAKDRETQLYLHYIWQLFSIKKEGQPIVQIAKIMFGIGSKDQRKLRDCLEQMAKIIVDLFAELRGTLDVSTLSARYMLRKPGVCENESDLIEIMDDYAALTELARKAYGENCSMVTEMELWHLGASFCVPARSHDLISSSVNLVTKLKSHRPYSWDEWDDSDLWTLSSVYSLVALANLRLQDVKTCIFNMEETIRLLEYLVYEREEGFWRERIEVMAASWRVELADILAYSGQNSRAVEVISALENLGILTLDDHECTTESIDSLSIVV</sequence>
<protein>
    <recommendedName>
        <fullName evidence="4">Amine oxidase</fullName>
        <ecNumber evidence="4">1.4.3.-</ecNumber>
    </recommendedName>
</protein>
<evidence type="ECO:0000256" key="1">
    <source>
        <dbReference type="ARBA" id="ARBA00001974"/>
    </source>
</evidence>
<dbReference type="InterPro" id="IPR025676">
    <property type="entry name" value="Clr5_dom"/>
</dbReference>
<comment type="caution">
    <text evidence="9">The sequence shown here is derived from an EMBL/GenBank/DDBJ whole genome shotgun (WGS) entry which is preliminary data.</text>
</comment>
<feature type="compositionally biased region" description="Basic and acidic residues" evidence="5">
    <location>
        <begin position="657"/>
        <end position="670"/>
    </location>
</feature>
<dbReference type="STRING" id="1445577.A0A010QE46"/>
<dbReference type="EMBL" id="JARH01000931">
    <property type="protein sequence ID" value="EXF75045.1"/>
    <property type="molecule type" value="Genomic_DNA"/>
</dbReference>
<name>A0A010QE46_9PEZI</name>
<gene>
    <name evidence="9" type="ORF">CFIO01_12473</name>
</gene>
<evidence type="ECO:0000259" key="8">
    <source>
        <dbReference type="Pfam" id="PF14420"/>
    </source>
</evidence>
<dbReference type="GO" id="GO:0006598">
    <property type="term" value="P:polyamine catabolic process"/>
    <property type="evidence" value="ECO:0007669"/>
    <property type="project" value="TreeGrafter"/>
</dbReference>
<reference evidence="9 10" key="1">
    <citation type="submission" date="2014-02" db="EMBL/GenBank/DDBJ databases">
        <title>The genome sequence of Colletotrichum fioriniae PJ7.</title>
        <authorList>
            <person name="Baroncelli R."/>
            <person name="Thon M.R."/>
        </authorList>
    </citation>
    <scope>NUCLEOTIDE SEQUENCE [LARGE SCALE GENOMIC DNA]</scope>
    <source>
        <strain evidence="9 10">PJ7</strain>
    </source>
</reference>
<accession>A0A010QE46</accession>
<keyword evidence="4" id="KW-0274">FAD</keyword>
<dbReference type="InterPro" id="IPR050281">
    <property type="entry name" value="Flavin_monoamine_oxidase"/>
</dbReference>
<evidence type="ECO:0000256" key="4">
    <source>
        <dbReference type="RuleBase" id="RU362067"/>
    </source>
</evidence>
<dbReference type="InterPro" id="IPR002937">
    <property type="entry name" value="Amino_oxidase"/>
</dbReference>
<dbReference type="eggNOG" id="KOG0029">
    <property type="taxonomic scope" value="Eukaryota"/>
</dbReference>
<organism evidence="9 10">
    <name type="scientific">Colletotrichum fioriniae PJ7</name>
    <dbReference type="NCBI Taxonomy" id="1445577"/>
    <lineage>
        <taxon>Eukaryota</taxon>
        <taxon>Fungi</taxon>
        <taxon>Dikarya</taxon>
        <taxon>Ascomycota</taxon>
        <taxon>Pezizomycotina</taxon>
        <taxon>Sordariomycetes</taxon>
        <taxon>Hypocreomycetidae</taxon>
        <taxon>Glomerellales</taxon>
        <taxon>Glomerellaceae</taxon>
        <taxon>Colletotrichum</taxon>
        <taxon>Colletotrichum acutatum species complex</taxon>
    </lineage>
</organism>
<keyword evidence="6" id="KW-0732">Signal</keyword>
<feature type="binding site" evidence="3">
    <location>
        <position position="269"/>
    </location>
    <ligand>
        <name>FAD</name>
        <dbReference type="ChEBI" id="CHEBI:57692"/>
    </ligand>
</feature>
<comment type="cofactor">
    <cofactor evidence="1 4">
        <name>FAD</name>
        <dbReference type="ChEBI" id="CHEBI:57692"/>
    </cofactor>
</comment>
<dbReference type="KEGG" id="cfj:CFIO01_12473"/>
<dbReference type="SUPFAM" id="SSF54373">
    <property type="entry name" value="FAD-linked reductases, C-terminal domain"/>
    <property type="match status" value="1"/>
</dbReference>
<keyword evidence="4" id="KW-0285">Flavoprotein</keyword>
<feature type="compositionally biased region" description="Low complexity" evidence="5">
    <location>
        <begin position="684"/>
        <end position="693"/>
    </location>
</feature>